<evidence type="ECO:0000256" key="10">
    <source>
        <dbReference type="ARBA" id="ARBA00023172"/>
    </source>
</evidence>
<keyword evidence="6" id="KW-0227">DNA damage</keyword>
<evidence type="ECO:0000256" key="9">
    <source>
        <dbReference type="ARBA" id="ARBA00023163"/>
    </source>
</evidence>
<evidence type="ECO:0000256" key="6">
    <source>
        <dbReference type="ARBA" id="ARBA00022763"/>
    </source>
</evidence>
<dbReference type="SMART" id="SM00268">
    <property type="entry name" value="ACTIN"/>
    <property type="match status" value="1"/>
</dbReference>
<keyword evidence="16" id="KW-1185">Reference proteome</keyword>
<dbReference type="InterPro" id="IPR004000">
    <property type="entry name" value="Actin"/>
</dbReference>
<name>A0AAN9BAL0_9CAEN</name>
<dbReference type="GO" id="GO:0006310">
    <property type="term" value="P:DNA recombination"/>
    <property type="evidence" value="ECO:0007669"/>
    <property type="project" value="UniProtKB-KW"/>
</dbReference>
<dbReference type="Proteomes" id="UP001374579">
    <property type="component" value="Unassembled WGS sequence"/>
</dbReference>
<dbReference type="PANTHER" id="PTHR11937">
    <property type="entry name" value="ACTIN"/>
    <property type="match status" value="1"/>
</dbReference>
<evidence type="ECO:0000256" key="5">
    <source>
        <dbReference type="ARBA" id="ARBA00022741"/>
    </source>
</evidence>
<dbReference type="AlphaFoldDB" id="A0AAN9BAL0"/>
<evidence type="ECO:0000256" key="3">
    <source>
        <dbReference type="ARBA" id="ARBA00007720"/>
    </source>
</evidence>
<comment type="caution">
    <text evidence="15">The sequence shown here is derived from an EMBL/GenBank/DDBJ whole genome shotgun (WGS) entry which is preliminary data.</text>
</comment>
<evidence type="ECO:0000256" key="7">
    <source>
        <dbReference type="ARBA" id="ARBA00022840"/>
    </source>
</evidence>
<dbReference type="GO" id="GO:0006281">
    <property type="term" value="P:DNA repair"/>
    <property type="evidence" value="ECO:0007669"/>
    <property type="project" value="UniProtKB-KW"/>
</dbReference>
<dbReference type="Pfam" id="PF00022">
    <property type="entry name" value="Actin"/>
    <property type="match status" value="2"/>
</dbReference>
<gene>
    <name evidence="15" type="ORF">V1264_020288</name>
</gene>
<reference evidence="15 16" key="1">
    <citation type="submission" date="2024-02" db="EMBL/GenBank/DDBJ databases">
        <title>Chromosome-scale genome assembly of the rough periwinkle Littorina saxatilis.</title>
        <authorList>
            <person name="De Jode A."/>
            <person name="Faria R."/>
            <person name="Formenti G."/>
            <person name="Sims Y."/>
            <person name="Smith T.P."/>
            <person name="Tracey A."/>
            <person name="Wood J.M.D."/>
            <person name="Zagrodzka Z.B."/>
            <person name="Johannesson K."/>
            <person name="Butlin R.K."/>
            <person name="Leder E.H."/>
        </authorList>
    </citation>
    <scope>NUCLEOTIDE SEQUENCE [LARGE SCALE GENOMIC DNA]</scope>
    <source>
        <strain evidence="15">Snail1</strain>
        <tissue evidence="15">Muscle</tissue>
    </source>
</reference>
<dbReference type="GO" id="GO:0005524">
    <property type="term" value="F:ATP binding"/>
    <property type="evidence" value="ECO:0007669"/>
    <property type="project" value="UniProtKB-KW"/>
</dbReference>
<protein>
    <recommendedName>
        <fullName evidence="4">Actin-related protein 8</fullName>
    </recommendedName>
</protein>
<keyword evidence="12" id="KW-0539">Nucleus</keyword>
<keyword evidence="9" id="KW-0804">Transcription</keyword>
<dbReference type="Gene3D" id="3.30.420.40">
    <property type="match status" value="2"/>
</dbReference>
<evidence type="ECO:0000256" key="13">
    <source>
        <dbReference type="ARBA" id="ARBA00025560"/>
    </source>
</evidence>
<comment type="function">
    <text evidence="1">Actins are highly conserved proteins that are involved in various types of cell motility and are ubiquitously expressed in all eukaryotic cells.</text>
</comment>
<evidence type="ECO:0000256" key="1">
    <source>
        <dbReference type="ARBA" id="ARBA00003520"/>
    </source>
</evidence>
<evidence type="ECO:0000313" key="16">
    <source>
        <dbReference type="Proteomes" id="UP001374579"/>
    </source>
</evidence>
<dbReference type="EMBL" id="JBAMIC010000010">
    <property type="protein sequence ID" value="KAK7101992.1"/>
    <property type="molecule type" value="Genomic_DNA"/>
</dbReference>
<accession>A0AAN9BAL0</accession>
<feature type="region of interest" description="Disordered" evidence="14">
    <location>
        <begin position="386"/>
        <end position="477"/>
    </location>
</feature>
<keyword evidence="7" id="KW-0067">ATP-binding</keyword>
<dbReference type="GO" id="GO:0005634">
    <property type="term" value="C:nucleus"/>
    <property type="evidence" value="ECO:0007669"/>
    <property type="project" value="UniProtKB-SubCell"/>
</dbReference>
<dbReference type="Gene3D" id="3.90.640.10">
    <property type="entry name" value="Actin, Chain A, domain 4"/>
    <property type="match status" value="1"/>
</dbReference>
<evidence type="ECO:0000256" key="14">
    <source>
        <dbReference type="SAM" id="MobiDB-lite"/>
    </source>
</evidence>
<evidence type="ECO:0000256" key="8">
    <source>
        <dbReference type="ARBA" id="ARBA00023015"/>
    </source>
</evidence>
<dbReference type="FunFam" id="3.30.420.40:FF:000121">
    <property type="entry name" value="Actin-related protein 8"/>
    <property type="match status" value="1"/>
</dbReference>
<evidence type="ECO:0000256" key="4">
    <source>
        <dbReference type="ARBA" id="ARBA00021608"/>
    </source>
</evidence>
<comment type="similarity">
    <text evidence="3">Belongs to the actin family. ARP8 subfamily.</text>
</comment>
<sequence length="603" mass="67510">MPQPPAKKAILQTADDPISVEPIQQATVIVIHPGSYNLRIGRASDAYPVTVPHCIARRCTSAKPKQARSDWILREECKHPDRDQQVKEGYRAVEDLLLSRPTHTGEYRQLVPVKQLIGYNSKAHPAKSDRICSQKWTNVDSRPDFVVGEEALFINPKDGYQVSWPMKRGRLNLHDKAGGSLMSVLADLETIWTSIIYSQLQIPAKDLKHYRAILLLPDVYNPRHAKALFEMLLNNLGFEAVILHQESVCATFGAGLPCACVVDVGDQKSSVCCVDDGMSHHATRITMEYGGSDISRCLHSLLARSGARLPQMDLTQAPGVLQLQEIKEAFCHLDQDRHGVKPHVIQIKLPQENIIKYGLRLGDEMILAPLAIFKPEAFGLQGSHLIRTQPRGESDPEDPYDQDYLRRTSRQSGGGRLKKDAAESGRDMADTSMGNLEDLQPTAMEDDSNDIPDSLAPSDSGAKAGRKEEEEEDEILEEEGTTNILQLMGVDQAILHSIDKCDGEEMKRRMLSTILLVGGGLGFEGAQLWLQYQVWMNMPAHYRSTLETMDVVHRPKDIDPSLVSWKGASILACLDSCQELWIRQIEYKQASVRLLRERTPFEW</sequence>
<dbReference type="InterPro" id="IPR043129">
    <property type="entry name" value="ATPase_NBD"/>
</dbReference>
<evidence type="ECO:0000256" key="12">
    <source>
        <dbReference type="ARBA" id="ARBA00023242"/>
    </source>
</evidence>
<comment type="function">
    <text evidence="13">Plays an important role in the functional organization of mitotic chromosomes. Exhibits low basal ATPase activity, and unable to polymerize.</text>
</comment>
<feature type="compositionally biased region" description="Basic and acidic residues" evidence="14">
    <location>
        <begin position="417"/>
        <end position="429"/>
    </location>
</feature>
<keyword evidence="5" id="KW-0547">Nucleotide-binding</keyword>
<keyword evidence="11" id="KW-0234">DNA repair</keyword>
<dbReference type="FunFam" id="3.30.420.40:FF:000100">
    <property type="entry name" value="Actin-related protein 8"/>
    <property type="match status" value="1"/>
</dbReference>
<evidence type="ECO:0000313" key="15">
    <source>
        <dbReference type="EMBL" id="KAK7101992.1"/>
    </source>
</evidence>
<keyword evidence="8" id="KW-0805">Transcription regulation</keyword>
<comment type="subcellular location">
    <subcellularLocation>
        <location evidence="2">Nucleus</location>
    </subcellularLocation>
</comment>
<evidence type="ECO:0000256" key="11">
    <source>
        <dbReference type="ARBA" id="ARBA00023204"/>
    </source>
</evidence>
<keyword evidence="10" id="KW-0233">DNA recombination</keyword>
<proteinExistence type="inferred from homology"/>
<evidence type="ECO:0000256" key="2">
    <source>
        <dbReference type="ARBA" id="ARBA00004123"/>
    </source>
</evidence>
<dbReference type="SUPFAM" id="SSF53067">
    <property type="entry name" value="Actin-like ATPase domain"/>
    <property type="match status" value="2"/>
</dbReference>
<organism evidence="15 16">
    <name type="scientific">Littorina saxatilis</name>
    <dbReference type="NCBI Taxonomy" id="31220"/>
    <lineage>
        <taxon>Eukaryota</taxon>
        <taxon>Metazoa</taxon>
        <taxon>Spiralia</taxon>
        <taxon>Lophotrochozoa</taxon>
        <taxon>Mollusca</taxon>
        <taxon>Gastropoda</taxon>
        <taxon>Caenogastropoda</taxon>
        <taxon>Littorinimorpha</taxon>
        <taxon>Littorinoidea</taxon>
        <taxon>Littorinidae</taxon>
        <taxon>Littorina</taxon>
    </lineage>
</organism>
<dbReference type="CDD" id="cd10206">
    <property type="entry name" value="ASKHA_NBD_Arp8-like"/>
    <property type="match status" value="1"/>
</dbReference>